<organism evidence="1 2">
    <name type="scientific">Trifolium medium</name>
    <dbReference type="NCBI Taxonomy" id="97028"/>
    <lineage>
        <taxon>Eukaryota</taxon>
        <taxon>Viridiplantae</taxon>
        <taxon>Streptophyta</taxon>
        <taxon>Embryophyta</taxon>
        <taxon>Tracheophyta</taxon>
        <taxon>Spermatophyta</taxon>
        <taxon>Magnoliopsida</taxon>
        <taxon>eudicotyledons</taxon>
        <taxon>Gunneridae</taxon>
        <taxon>Pentapetalae</taxon>
        <taxon>rosids</taxon>
        <taxon>fabids</taxon>
        <taxon>Fabales</taxon>
        <taxon>Fabaceae</taxon>
        <taxon>Papilionoideae</taxon>
        <taxon>50 kb inversion clade</taxon>
        <taxon>NPAAA clade</taxon>
        <taxon>Hologalegina</taxon>
        <taxon>IRL clade</taxon>
        <taxon>Trifolieae</taxon>
        <taxon>Trifolium</taxon>
    </lineage>
</organism>
<keyword evidence="2" id="KW-1185">Reference proteome</keyword>
<keyword evidence="1" id="KW-0695">RNA-directed DNA polymerase</keyword>
<accession>A0A392RIA8</accession>
<comment type="caution">
    <text evidence="1">The sequence shown here is derived from an EMBL/GenBank/DDBJ whole genome shotgun (WGS) entry which is preliminary data.</text>
</comment>
<protein>
    <submittedName>
        <fullName evidence="1">RNA-directed DNA polymerase (Reverse transcriptase)</fullName>
    </submittedName>
</protein>
<name>A0A392RIA8_9FABA</name>
<keyword evidence="1" id="KW-0548">Nucleotidyltransferase</keyword>
<dbReference type="EMBL" id="LXQA010226926">
    <property type="protein sequence ID" value="MCI35774.1"/>
    <property type="molecule type" value="Genomic_DNA"/>
</dbReference>
<dbReference type="GO" id="GO:0003964">
    <property type="term" value="F:RNA-directed DNA polymerase activity"/>
    <property type="evidence" value="ECO:0007669"/>
    <property type="project" value="UniProtKB-KW"/>
</dbReference>
<reference evidence="1 2" key="1">
    <citation type="journal article" date="2018" name="Front. Plant Sci.">
        <title>Red Clover (Trifolium pratense) and Zigzag Clover (T. medium) - A Picture of Genomic Similarities and Differences.</title>
        <authorList>
            <person name="Dluhosova J."/>
            <person name="Istvanek J."/>
            <person name="Nedelnik J."/>
            <person name="Repkova J."/>
        </authorList>
    </citation>
    <scope>NUCLEOTIDE SEQUENCE [LARGE SCALE GENOMIC DNA]</scope>
    <source>
        <strain evidence="2">cv. 10/8</strain>
        <tissue evidence="1">Leaf</tissue>
    </source>
</reference>
<dbReference type="Proteomes" id="UP000265520">
    <property type="component" value="Unassembled WGS sequence"/>
</dbReference>
<sequence>MTLSDYEVERRKLLFAELWHLKKSKESLTIQRSRAKWLQEGDANSRYLHACIKSRRKRNAI</sequence>
<evidence type="ECO:0000313" key="2">
    <source>
        <dbReference type="Proteomes" id="UP000265520"/>
    </source>
</evidence>
<dbReference type="AlphaFoldDB" id="A0A392RIA8"/>
<evidence type="ECO:0000313" key="1">
    <source>
        <dbReference type="EMBL" id="MCI35774.1"/>
    </source>
</evidence>
<proteinExistence type="predicted"/>
<keyword evidence="1" id="KW-0808">Transferase</keyword>